<comment type="subcellular location">
    <subcellularLocation>
        <location evidence="3">Nucleus</location>
    </subcellularLocation>
    <subcellularLocation>
        <location evidence="3">Cytoplasm</location>
    </subcellularLocation>
</comment>
<keyword evidence="3" id="KW-0175">Coiled coil</keyword>
<dbReference type="InterPro" id="IPR055129">
    <property type="entry name" value="YEATS_dom"/>
</dbReference>
<dbReference type="PANTHER" id="PTHR23195">
    <property type="entry name" value="YEATS DOMAIN"/>
    <property type="match status" value="1"/>
</dbReference>
<feature type="domain" description="YEATS" evidence="4">
    <location>
        <begin position="9"/>
        <end position="167"/>
    </location>
</feature>
<dbReference type="InterPro" id="IPR005033">
    <property type="entry name" value="YEATS"/>
</dbReference>
<keyword evidence="3" id="KW-0010">Activator</keyword>
<comment type="domain">
    <text evidence="3">The coiled-coil domain is required for assembly into the NuA4 complex.</text>
</comment>
<protein>
    <recommendedName>
        <fullName evidence="3">Protein AF-9 homolog</fullName>
    </recommendedName>
</protein>
<keyword evidence="3" id="KW-0805">Transcription regulation</keyword>
<reference evidence="5 6" key="1">
    <citation type="submission" date="2016-03" db="EMBL/GenBank/DDBJ databases">
        <title>How can Kluyveromyces marxianus grow so fast - potential evolutionary course in Saccharomyces Complex revealed by comparative genomics.</title>
        <authorList>
            <person name="Mo W."/>
            <person name="Lu W."/>
            <person name="Yang X."/>
            <person name="Qi J."/>
            <person name="Lv H."/>
        </authorList>
    </citation>
    <scope>NUCLEOTIDE SEQUENCE [LARGE SCALE GENOMIC DNA]</scope>
    <source>
        <strain evidence="5 6">FIM1</strain>
    </source>
</reference>
<dbReference type="CDD" id="cd16908">
    <property type="entry name" value="YEATS_Yaf9_like"/>
    <property type="match status" value="1"/>
</dbReference>
<evidence type="ECO:0000256" key="1">
    <source>
        <dbReference type="ARBA" id="ARBA00023242"/>
    </source>
</evidence>
<evidence type="ECO:0000259" key="4">
    <source>
        <dbReference type="PROSITE" id="PS51037"/>
    </source>
</evidence>
<dbReference type="EMBL" id="CP015059">
    <property type="protein sequence ID" value="QGN17335.1"/>
    <property type="molecule type" value="Genomic_DNA"/>
</dbReference>
<sequence length="224" mass="25813">MPSQPLTKRIKTLSVTRPIIYGNTAKKMGDNIPANAPKDHTHVWTIFVADPRGEDISYFVKKVVFKLHETYPNPVRVVESPPFELTETGWGEFEINIKIYFADISNEKTLSFYHHLRLHPYINTETKEIERTNDGSTVGEDEVKAVYFDEIVFNEPTEQFFQVLMTKPGNMLPSNKTPQCVFSKQLEREEIDRIRIGQSKIEEEIQKYEKMIKDAIGNNATSAT</sequence>
<dbReference type="PROSITE" id="PS51037">
    <property type="entry name" value="YEATS"/>
    <property type="match status" value="1"/>
</dbReference>
<organism evidence="5 6">
    <name type="scientific">Kluyveromyces marxianus</name>
    <name type="common">Yeast</name>
    <name type="synonym">Candida kefyr</name>
    <dbReference type="NCBI Taxonomy" id="4911"/>
    <lineage>
        <taxon>Eukaryota</taxon>
        <taxon>Fungi</taxon>
        <taxon>Dikarya</taxon>
        <taxon>Ascomycota</taxon>
        <taxon>Saccharomycotina</taxon>
        <taxon>Saccharomycetes</taxon>
        <taxon>Saccharomycetales</taxon>
        <taxon>Saccharomycetaceae</taxon>
        <taxon>Kluyveromyces</taxon>
    </lineage>
</organism>
<proteinExistence type="inferred from homology"/>
<evidence type="ECO:0000256" key="2">
    <source>
        <dbReference type="PROSITE-ProRule" id="PRU00376"/>
    </source>
</evidence>
<keyword evidence="3" id="KW-0804">Transcription</keyword>
<keyword evidence="3" id="KW-0963">Cytoplasm</keyword>
<evidence type="ECO:0000313" key="6">
    <source>
        <dbReference type="Proteomes" id="UP000422736"/>
    </source>
</evidence>
<evidence type="ECO:0000313" key="5">
    <source>
        <dbReference type="EMBL" id="QGN17335.1"/>
    </source>
</evidence>
<dbReference type="Pfam" id="PF03366">
    <property type="entry name" value="YEATS"/>
    <property type="match status" value="1"/>
</dbReference>
<comment type="function">
    <text evidence="3">Component of the SWR1 complex which mediates the ATP-dependent exchange of histone H2A for an H2A variant leading to transcriptional regulation of selected genes by chromatin remodeling. Component of the NuA4 histone acetyltransferase complex which is involved in transcriptional activation of selected genes principally by acetylation of nucleosomal histones H4 and H2A. The NuA4 complex is also involved in DNA repair. Yaf9 may also be required for viability in conditions in which the structural integrity of the spindle is compromised.</text>
</comment>
<dbReference type="Proteomes" id="UP000422736">
    <property type="component" value="Chromosome 6"/>
</dbReference>
<keyword evidence="6" id="KW-1185">Reference proteome</keyword>
<name>A0ABX6F0H4_KLUMA</name>
<dbReference type="Gene3D" id="2.60.40.1970">
    <property type="entry name" value="YEATS domain"/>
    <property type="match status" value="1"/>
</dbReference>
<accession>A0ABX6F0H4</accession>
<dbReference type="InterPro" id="IPR038704">
    <property type="entry name" value="YEAST_sf"/>
</dbReference>
<keyword evidence="3" id="KW-0227">DNA damage</keyword>
<comment type="similarity">
    <text evidence="3">Belongs to the YAF9 family.</text>
</comment>
<keyword evidence="1 2" id="KW-0539">Nucleus</keyword>
<keyword evidence="3" id="KW-0156">Chromatin regulator</keyword>
<evidence type="ECO:0000256" key="3">
    <source>
        <dbReference type="RuleBase" id="RU367117"/>
    </source>
</evidence>
<comment type="subunit">
    <text evidence="3">Component of the SWR1 chromatin-remodeling complex and of the NuA4 histone acetyltransferase complex.</text>
</comment>
<keyword evidence="3" id="KW-0234">DNA repair</keyword>
<gene>
    <name evidence="3 5" type="primary">YAF9</name>
    <name evidence="5" type="ORF">FIM1_4067</name>
</gene>